<dbReference type="EnsemblBacteria" id="ABF41110">
    <property type="protein sequence ID" value="ABF41110"/>
    <property type="gene ID" value="Acid345_2109"/>
</dbReference>
<dbReference type="EMBL" id="CP000360">
    <property type="protein sequence ID" value="ABF41110.1"/>
    <property type="molecule type" value="Genomic_DNA"/>
</dbReference>
<evidence type="ECO:0000256" key="2">
    <source>
        <dbReference type="SAM" id="SignalP"/>
    </source>
</evidence>
<dbReference type="HOGENOM" id="CLU_366304_0_0_0"/>
<proteinExistence type="predicted"/>
<evidence type="ECO:0000313" key="4">
    <source>
        <dbReference type="Proteomes" id="UP000002432"/>
    </source>
</evidence>
<dbReference type="Proteomes" id="UP000002432">
    <property type="component" value="Chromosome"/>
</dbReference>
<dbReference type="eggNOG" id="COG5295">
    <property type="taxonomic scope" value="Bacteria"/>
</dbReference>
<evidence type="ECO:0000256" key="1">
    <source>
        <dbReference type="SAM" id="MobiDB-lite"/>
    </source>
</evidence>
<dbReference type="RefSeq" id="WP_011522911.1">
    <property type="nucleotide sequence ID" value="NC_008009.1"/>
</dbReference>
<dbReference type="AlphaFoldDB" id="Q1IPU0"/>
<feature type="chain" id="PRO_5004191567" evidence="2">
    <location>
        <begin position="23"/>
        <end position="761"/>
    </location>
</feature>
<accession>Q1IPU0</accession>
<sequence length="761" mass="75758">MRRHLLAVFSILALLAVGQTQQSSQTPSPIVTVPKLIRFSGQLENNAAGTVGITFTLHKGQHDSDSLWIETQNVKLDSSGKYTVLLGATKADGVPMDLFTSGEAQWLGIRIEGQPEQRVLLVSVPYAMKAAEAETLAGHSAAEFVTSDKLAVAVRQEVKQQATGIAGSKDATTKAKDNVVNSGATNFSASTSNQVVLVTQSGTGSALIANTTSANGVLGTATTTSGYGVTGSNSAASGAAIGVRGTTVADNGISVYGSASGTAGSATGVKGITAAPAGYGVFGQNTSTTGPAVGFRGTTASTSGIGIYGTATAATGASIGLRVSVASPSGTAAVLQNTGSGKLISAQSSLSNTEVFGVDGSGGLTASGGAYITNSTAGSTGLRTSGGANSASGGSGGYGIIGYGGNATSGSGGYGGEFGGGSGSDGASGIYAIGGGGTGASGYGGDGGTFFAGTSSYSASGEGVYAQGGSSNPSDNHSSAGYAFNGYGGQANGLSLEGLGGGGGVGGTGGGSSHPGGHGGAGAYLTGGSVSAATGSNSAGPGVIAQGGYATAGTAGDGIDAYPGTGTYKGYAGNFHGDINVDGKILAGTKDFKIDHPLDPANKYLYHASVESSEMINVYSGNVTTDATGEAIVHLPKWFEAVNGDFRYQLTPIGQFAQVIVATEISNAQFRIKTDKPNVKVSWQVTGVRHDAFAKANPLNVEEDKPEQERGYYIHPEYYGASNEKQIENARHPNRNVMAPRPRRDPQQHPVPANLAVTKSE</sequence>
<organism evidence="3 4">
    <name type="scientific">Koribacter versatilis (strain Ellin345)</name>
    <dbReference type="NCBI Taxonomy" id="204669"/>
    <lineage>
        <taxon>Bacteria</taxon>
        <taxon>Pseudomonadati</taxon>
        <taxon>Acidobacteriota</taxon>
        <taxon>Terriglobia</taxon>
        <taxon>Terriglobales</taxon>
        <taxon>Candidatus Korobacteraceae</taxon>
        <taxon>Candidatus Korobacter</taxon>
    </lineage>
</organism>
<keyword evidence="4" id="KW-1185">Reference proteome</keyword>
<protein>
    <submittedName>
        <fullName evidence="3">Uncharacterized protein</fullName>
    </submittedName>
</protein>
<keyword evidence="2" id="KW-0732">Signal</keyword>
<dbReference type="STRING" id="204669.Acid345_2109"/>
<dbReference type="KEGG" id="aba:Acid345_2109"/>
<feature type="region of interest" description="Disordered" evidence="1">
    <location>
        <begin position="723"/>
        <end position="761"/>
    </location>
</feature>
<evidence type="ECO:0000313" key="3">
    <source>
        <dbReference type="EMBL" id="ABF41110.1"/>
    </source>
</evidence>
<reference evidence="3 4" key="1">
    <citation type="journal article" date="2009" name="Appl. Environ. Microbiol.">
        <title>Three genomes from the phylum Acidobacteria provide insight into the lifestyles of these microorganisms in soils.</title>
        <authorList>
            <person name="Ward N.L."/>
            <person name="Challacombe J.F."/>
            <person name="Janssen P.H."/>
            <person name="Henrissat B."/>
            <person name="Coutinho P.M."/>
            <person name="Wu M."/>
            <person name="Xie G."/>
            <person name="Haft D.H."/>
            <person name="Sait M."/>
            <person name="Badger J."/>
            <person name="Barabote R.D."/>
            <person name="Bradley B."/>
            <person name="Brettin T.S."/>
            <person name="Brinkac L.M."/>
            <person name="Bruce D."/>
            <person name="Creasy T."/>
            <person name="Daugherty S.C."/>
            <person name="Davidsen T.M."/>
            <person name="DeBoy R.T."/>
            <person name="Detter J.C."/>
            <person name="Dodson R.J."/>
            <person name="Durkin A.S."/>
            <person name="Ganapathy A."/>
            <person name="Gwinn-Giglio M."/>
            <person name="Han C.S."/>
            <person name="Khouri H."/>
            <person name="Kiss H."/>
            <person name="Kothari S.P."/>
            <person name="Madupu R."/>
            <person name="Nelson K.E."/>
            <person name="Nelson W.C."/>
            <person name="Paulsen I."/>
            <person name="Penn K."/>
            <person name="Ren Q."/>
            <person name="Rosovitz M.J."/>
            <person name="Selengut J.D."/>
            <person name="Shrivastava S."/>
            <person name="Sullivan S.A."/>
            <person name="Tapia R."/>
            <person name="Thompson L.S."/>
            <person name="Watkins K.L."/>
            <person name="Yang Q."/>
            <person name="Yu C."/>
            <person name="Zafar N."/>
            <person name="Zhou L."/>
            <person name="Kuske C.R."/>
        </authorList>
    </citation>
    <scope>NUCLEOTIDE SEQUENCE [LARGE SCALE GENOMIC DNA]</scope>
    <source>
        <strain evidence="3 4">Ellin345</strain>
    </source>
</reference>
<name>Q1IPU0_KORVE</name>
<feature type="signal peptide" evidence="2">
    <location>
        <begin position="1"/>
        <end position="22"/>
    </location>
</feature>
<gene>
    <name evidence="3" type="ordered locus">Acid345_2109</name>
</gene>